<comment type="caution">
    <text evidence="1">The sequence shown here is derived from an EMBL/GenBank/DDBJ whole genome shotgun (WGS) entry which is preliminary data.</text>
</comment>
<feature type="non-terminal residue" evidence="1">
    <location>
        <position position="1"/>
    </location>
</feature>
<dbReference type="Proteomes" id="UP000831701">
    <property type="component" value="Chromosome 12"/>
</dbReference>
<reference evidence="1" key="1">
    <citation type="submission" date="2022-04" db="EMBL/GenBank/DDBJ databases">
        <title>Jade perch genome.</title>
        <authorList>
            <person name="Chao B."/>
        </authorList>
    </citation>
    <scope>NUCLEOTIDE SEQUENCE</scope>
    <source>
        <strain evidence="1">CB-2022</strain>
    </source>
</reference>
<sequence>EGVGRTNTTSPPPLFIKSLRMSNPTREGERGGVLMEEREGEEGEYQRSIIIIIISERLLTASSWDQVNLWICVSGMFCFCLQSSLLKLQALEVEGGPSLGPSPEESHPALGSKEQKGPCSPVELGVKEGKTLALCHSAPADENSPPELLTVLNRPPQSPRHQPLTTIHPGQRTPDGAPPPSPHHSPYSPQRSSPGGEGGGGGGEAGGGALLQLLAGGPSPLPSPRCSNLSHSLRFNSDPDTAPSPPCSQQYIQCRGRGLPECSEDECSSSIPFLSRQIQTLKKKVRRFEDQFEQEMNYKPSHNDKYSNPEMIRVMSELAKARKQLKELRLRQSVFESKEPDGPENLCRYSSGQQGASEHKPTLEETVESLFRRLREKRQALGLPDNMKEMTQAQMVLEKITLQKCLLYFESLHGRPGTRQEKNLVKPLYDRYQLIKRLLCVSPTITTIRMRECGECGVSVVRLFFRGGGGGVQSGVMPVVSSQEELEKLTRRHAVKVLPQAGCSVEEVGSAVGEVVGFESVKSASRMNSAVVIFLDEVVKVERVVEAGIVLRDTFTPVYPLVNPSKKITVSNAPPFIKNDDLSKALSRYGQIVSPIKMVLLGCKSPKLKACGLSQKTTLHDPQRR</sequence>
<dbReference type="EMBL" id="CM041542">
    <property type="protein sequence ID" value="KAI3365139.1"/>
    <property type="molecule type" value="Genomic_DNA"/>
</dbReference>
<accession>A0ACB8WC22</accession>
<evidence type="ECO:0000313" key="1">
    <source>
        <dbReference type="EMBL" id="KAI3365139.1"/>
    </source>
</evidence>
<organism evidence="1 2">
    <name type="scientific">Scortum barcoo</name>
    <name type="common">barcoo grunter</name>
    <dbReference type="NCBI Taxonomy" id="214431"/>
    <lineage>
        <taxon>Eukaryota</taxon>
        <taxon>Metazoa</taxon>
        <taxon>Chordata</taxon>
        <taxon>Craniata</taxon>
        <taxon>Vertebrata</taxon>
        <taxon>Euteleostomi</taxon>
        <taxon>Actinopterygii</taxon>
        <taxon>Neopterygii</taxon>
        <taxon>Teleostei</taxon>
        <taxon>Neoteleostei</taxon>
        <taxon>Acanthomorphata</taxon>
        <taxon>Eupercaria</taxon>
        <taxon>Centrarchiformes</taxon>
        <taxon>Terapontoidei</taxon>
        <taxon>Terapontidae</taxon>
        <taxon>Scortum</taxon>
    </lineage>
</organism>
<protein>
    <submittedName>
        <fullName evidence="1">Uncharacterized protein</fullName>
    </submittedName>
</protein>
<gene>
    <name evidence="1" type="ORF">L3Q82_010107</name>
</gene>
<proteinExistence type="predicted"/>
<name>A0ACB8WC22_9TELE</name>
<evidence type="ECO:0000313" key="2">
    <source>
        <dbReference type="Proteomes" id="UP000831701"/>
    </source>
</evidence>
<keyword evidence="2" id="KW-1185">Reference proteome</keyword>